<dbReference type="PANTHER" id="PTHR16267">
    <property type="entry name" value="BANK1/PIK3AP1 FAMILY MEMBER"/>
    <property type="match status" value="1"/>
</dbReference>
<dbReference type="InterPro" id="IPR035897">
    <property type="entry name" value="Toll_tir_struct_dom_sf"/>
</dbReference>
<dbReference type="EMBL" id="HBUE01129009">
    <property type="protein sequence ID" value="CAG6495565.1"/>
    <property type="molecule type" value="Transcribed_RNA"/>
</dbReference>
<dbReference type="GO" id="GO:0005068">
    <property type="term" value="F:transmembrane receptor protein tyrosine kinase adaptor activity"/>
    <property type="evidence" value="ECO:0007669"/>
    <property type="project" value="TreeGrafter"/>
</dbReference>
<dbReference type="EMBL" id="HBUE01129003">
    <property type="protein sequence ID" value="CAG6495562.1"/>
    <property type="molecule type" value="Transcribed_RNA"/>
</dbReference>
<feature type="region of interest" description="Disordered" evidence="2">
    <location>
        <begin position="799"/>
        <end position="824"/>
    </location>
</feature>
<dbReference type="AlphaFoldDB" id="A0A8D8CQJ5"/>
<dbReference type="GO" id="GO:0016301">
    <property type="term" value="F:kinase activity"/>
    <property type="evidence" value="ECO:0007669"/>
    <property type="project" value="UniProtKB-KW"/>
</dbReference>
<name>A0A8D8CQJ5_CULPI</name>
<protein>
    <submittedName>
        <fullName evidence="4">Phosphoinositide 3-kinase adapter protein 1</fullName>
    </submittedName>
</protein>
<dbReference type="SMART" id="SM01282">
    <property type="entry name" value="DBB"/>
    <property type="match status" value="1"/>
</dbReference>
<dbReference type="GO" id="GO:0005104">
    <property type="term" value="F:fibroblast growth factor receptor binding"/>
    <property type="evidence" value="ECO:0007669"/>
    <property type="project" value="TreeGrafter"/>
</dbReference>
<keyword evidence="4" id="KW-0808">Transferase</keyword>
<dbReference type="EMBL" id="HBUE01129010">
    <property type="protein sequence ID" value="CAG6495567.1"/>
    <property type="molecule type" value="Transcribed_RNA"/>
</dbReference>
<sequence length="1141" mass="129047">MDQDNPNYFDDHVASSGAEPNSKSFFLFKKRSSASRATPIKSSNPIIAPAMINKRSGSFKGLLRSRSNSNSSTTPKAAHYSRDYNALDAGSFSGNDDVFYSNTITPKCNDAQNDKGNREHRCGSEIELRRHSIGTFMMKENFRFGSISDEVPRTIAPKAPSFALNCNDMCGNAADAAGDILFVLAKHSEQALVWVNHLKTCFDKITKQRGRQPFKFLHFKVDGAQITQQFVQMCKSTKLQIVIICPTLLSFSSVYLYSTFKQVLKPDCVLGMLLDVAENHMAEIHESTFPGYHKWRISSPRDVGDHDQAFVNELLGMAIDILGRVMRQQLLSSEIGNAVSEQKPQPTAHSSSAHHDTFTLFPRKVKVGQNKIIIILVEHLMKDDWIKIKIEMSNETIEITNVKRRNPYTIQFNIPDACLEISMMIGVRVEKNNIDLGCRPLKCESRLRELEQILKSQTSPVEFLCQSVGIASADRDRLDSLLLQSFQKNVPTNFHLLNSVESASGLKSLRESHPEEYPTLLHFSAHWGLERLSLQLMDCPGGDVACGLRNFAGRTPMDLADIAGHMKLANSFRNFSQMHEFTTMYHYFKGISEASPDKIIIQPKMAHSPNTCNLVRHHQSEGYMKMNGSGSDIESSQNETFNSVSNLNYLNFEATGHGQDEVDLAIDKKKQAEKDKEILNNLNSDIDHDAREQEILFNELKITEPMYFESSDVNKSDAFSQECSNLLESCNVSDVNDFDYLVQPSNLPVRKIDTVESDYLVQPSNIPVHEYTNLEIGRDWHDVQEAGRDLSHLRLSFKKKDSESSGTSKDRGLQRQESNTSKKSVDDELLEIIADFKNNVFTIQEVESLVESWKSRNDVQKCFKDKQEQLQKMREEYERIQQQMKEKLKRPTPFERMKKMFSRNKSTTNTKDTQSSSGPSDICEDIKFSMMPSTSQSNRPNSSSSLHSISSNSSGISSSNSSEERKCVTKNRAGSSMEDYMIPPSPRPLNPVLENRPISNAHDSDEHYTAFPSNVPVAVQQQMSDYVNTSAMLNSIDENNETETILQSINVQRQNVSYSQLDIVRPSMSSFNAFSLTVYRYFKRQRPGQPCLKQREKLRSSSGLEMPGFWHQNNQIPAKVGRIFLHQPVPQQPAGKSENNN</sequence>
<dbReference type="InterPro" id="IPR017893">
    <property type="entry name" value="DBB_domain"/>
</dbReference>
<dbReference type="GO" id="GO:0005829">
    <property type="term" value="C:cytosol"/>
    <property type="evidence" value="ECO:0007669"/>
    <property type="project" value="TreeGrafter"/>
</dbReference>
<evidence type="ECO:0000313" key="4">
    <source>
        <dbReference type="EMBL" id="CAG6495565.1"/>
    </source>
</evidence>
<reference evidence="4" key="1">
    <citation type="submission" date="2021-05" db="EMBL/GenBank/DDBJ databases">
        <authorList>
            <person name="Alioto T."/>
            <person name="Alioto T."/>
            <person name="Gomez Garrido J."/>
        </authorList>
    </citation>
    <scope>NUCLEOTIDE SEQUENCE</scope>
</reference>
<feature type="region of interest" description="Disordered" evidence="2">
    <location>
        <begin position="901"/>
        <end position="990"/>
    </location>
</feature>
<keyword evidence="1" id="KW-0175">Coiled coil</keyword>
<evidence type="ECO:0000256" key="1">
    <source>
        <dbReference type="SAM" id="Coils"/>
    </source>
</evidence>
<feature type="domain" description="DBB" evidence="3">
    <location>
        <begin position="360"/>
        <end position="497"/>
    </location>
</feature>
<dbReference type="Pfam" id="PF14545">
    <property type="entry name" value="DBB"/>
    <property type="match status" value="1"/>
</dbReference>
<accession>A0A8D8CQJ5</accession>
<feature type="compositionally biased region" description="Basic and acidic residues" evidence="2">
    <location>
        <begin position="799"/>
        <end position="814"/>
    </location>
</feature>
<evidence type="ECO:0000256" key="2">
    <source>
        <dbReference type="SAM" id="MobiDB-lite"/>
    </source>
</evidence>
<keyword evidence="4" id="KW-0418">Kinase</keyword>
<dbReference type="InterPro" id="IPR052446">
    <property type="entry name" value="B-cell_PI3K-Signaling_Adptrs"/>
</dbReference>
<organism evidence="4">
    <name type="scientific">Culex pipiens</name>
    <name type="common">House mosquito</name>
    <dbReference type="NCBI Taxonomy" id="7175"/>
    <lineage>
        <taxon>Eukaryota</taxon>
        <taxon>Metazoa</taxon>
        <taxon>Ecdysozoa</taxon>
        <taxon>Arthropoda</taxon>
        <taxon>Hexapoda</taxon>
        <taxon>Insecta</taxon>
        <taxon>Pterygota</taxon>
        <taxon>Neoptera</taxon>
        <taxon>Endopterygota</taxon>
        <taxon>Diptera</taxon>
        <taxon>Nematocera</taxon>
        <taxon>Culicoidea</taxon>
        <taxon>Culicidae</taxon>
        <taxon>Culicinae</taxon>
        <taxon>Culicini</taxon>
        <taxon>Culex</taxon>
        <taxon>Culex</taxon>
    </lineage>
</organism>
<proteinExistence type="predicted"/>
<dbReference type="PANTHER" id="PTHR16267:SF11">
    <property type="entry name" value="STUMPS, ISOFORM E"/>
    <property type="match status" value="1"/>
</dbReference>
<feature type="coiled-coil region" evidence="1">
    <location>
        <begin position="856"/>
        <end position="890"/>
    </location>
</feature>
<feature type="compositionally biased region" description="Low complexity" evidence="2">
    <location>
        <begin position="933"/>
        <end position="961"/>
    </location>
</feature>
<feature type="compositionally biased region" description="Polar residues" evidence="2">
    <location>
        <begin position="903"/>
        <end position="919"/>
    </location>
</feature>
<dbReference type="Gene3D" id="3.40.50.10140">
    <property type="entry name" value="Toll/interleukin-1 receptor homology (TIR) domain"/>
    <property type="match status" value="1"/>
</dbReference>
<evidence type="ECO:0000259" key="3">
    <source>
        <dbReference type="PROSITE" id="PS51376"/>
    </source>
</evidence>
<dbReference type="PROSITE" id="PS51376">
    <property type="entry name" value="DBB"/>
    <property type="match status" value="1"/>
</dbReference>
<feature type="region of interest" description="Disordered" evidence="2">
    <location>
        <begin position="1"/>
        <end position="20"/>
    </location>
</feature>